<dbReference type="Proteomes" id="UP001500064">
    <property type="component" value="Unassembled WGS sequence"/>
</dbReference>
<evidence type="ECO:0000313" key="3">
    <source>
        <dbReference type="EMBL" id="GAA1683943.1"/>
    </source>
</evidence>
<comment type="caution">
    <text evidence="3">The sequence shown here is derived from an EMBL/GenBank/DDBJ whole genome shotgun (WGS) entry which is preliminary data.</text>
</comment>
<evidence type="ECO:0000313" key="4">
    <source>
        <dbReference type="Proteomes" id="UP001500064"/>
    </source>
</evidence>
<dbReference type="RefSeq" id="WP_346113723.1">
    <property type="nucleotide sequence ID" value="NZ_BAAAMU010000135.1"/>
</dbReference>
<dbReference type="InterPro" id="IPR037401">
    <property type="entry name" value="SnoaL-like"/>
</dbReference>
<feature type="region of interest" description="Disordered" evidence="1">
    <location>
        <begin position="162"/>
        <end position="186"/>
    </location>
</feature>
<gene>
    <name evidence="3" type="ORF">GCM10009733_095490</name>
</gene>
<accession>A0ABN2H948</accession>
<dbReference type="Pfam" id="PF12680">
    <property type="entry name" value="SnoaL_2"/>
    <property type="match status" value="1"/>
</dbReference>
<reference evidence="3 4" key="1">
    <citation type="journal article" date="2019" name="Int. J. Syst. Evol. Microbiol.">
        <title>The Global Catalogue of Microorganisms (GCM) 10K type strain sequencing project: providing services to taxonomists for standard genome sequencing and annotation.</title>
        <authorList>
            <consortium name="The Broad Institute Genomics Platform"/>
            <consortium name="The Broad Institute Genome Sequencing Center for Infectious Disease"/>
            <person name="Wu L."/>
            <person name="Ma J."/>
        </authorList>
    </citation>
    <scope>NUCLEOTIDE SEQUENCE [LARGE SCALE GENOMIC DNA]</scope>
    <source>
        <strain evidence="3 4">JCM 13929</strain>
    </source>
</reference>
<dbReference type="Gene3D" id="3.10.450.50">
    <property type="match status" value="1"/>
</dbReference>
<protein>
    <recommendedName>
        <fullName evidence="2">SnoaL-like domain-containing protein</fullName>
    </recommendedName>
</protein>
<sequence length="186" mass="20277">MTVHIQDSPALAYRRAGEEHDLDALTATLADDVVFHSPLSGRAAFRGREQVNRLFSVVLDSVSDLRYQSDIGDERTRAVTATARVGRMTMDETAVLRFDEEGLIEELTMWIRPLPALTAMMAALGPGLARASGRPGLALLVGAAVKPLAAITRLGDRTLVPLLTPPRQERPSRLDGNSSPEREHRS</sequence>
<dbReference type="InterPro" id="IPR032710">
    <property type="entry name" value="NTF2-like_dom_sf"/>
</dbReference>
<proteinExistence type="predicted"/>
<evidence type="ECO:0000256" key="1">
    <source>
        <dbReference type="SAM" id="MobiDB-lite"/>
    </source>
</evidence>
<organism evidence="3 4">
    <name type="scientific">Nonomuraea maheshkhaliensis</name>
    <dbReference type="NCBI Taxonomy" id="419590"/>
    <lineage>
        <taxon>Bacteria</taxon>
        <taxon>Bacillati</taxon>
        <taxon>Actinomycetota</taxon>
        <taxon>Actinomycetes</taxon>
        <taxon>Streptosporangiales</taxon>
        <taxon>Streptosporangiaceae</taxon>
        <taxon>Nonomuraea</taxon>
    </lineage>
</organism>
<feature type="domain" description="SnoaL-like" evidence="2">
    <location>
        <begin position="12"/>
        <end position="106"/>
    </location>
</feature>
<dbReference type="EMBL" id="BAAAMU010000135">
    <property type="protein sequence ID" value="GAA1683943.1"/>
    <property type="molecule type" value="Genomic_DNA"/>
</dbReference>
<name>A0ABN2H948_9ACTN</name>
<evidence type="ECO:0000259" key="2">
    <source>
        <dbReference type="Pfam" id="PF12680"/>
    </source>
</evidence>
<dbReference type="SUPFAM" id="SSF54427">
    <property type="entry name" value="NTF2-like"/>
    <property type="match status" value="1"/>
</dbReference>
<keyword evidence="4" id="KW-1185">Reference proteome</keyword>